<evidence type="ECO:0000256" key="5">
    <source>
        <dbReference type="ARBA" id="ARBA00022801"/>
    </source>
</evidence>
<dbReference type="SUPFAM" id="SSF56235">
    <property type="entry name" value="N-terminal nucleophile aminohydrolases (Ntn hydrolases)"/>
    <property type="match status" value="1"/>
</dbReference>
<dbReference type="PROSITE" id="PS00854">
    <property type="entry name" value="PROTEASOME_BETA_1"/>
    <property type="match status" value="1"/>
</dbReference>
<evidence type="ECO:0000256" key="3">
    <source>
        <dbReference type="ARBA" id="ARBA00022670"/>
    </source>
</evidence>
<keyword evidence="5" id="KW-0378">Hydrolase</keyword>
<comment type="function">
    <text evidence="8">Component of the proteasome, a multicatalytic proteinase complex which is characterized by its ability to cleave peptides with Arg, Phe, Tyr, Leu, and Glu adjacent to the leaving group at neutral or slightly basic pH. The proteasome has an ATP-dependent proteolytic activity.</text>
</comment>
<dbReference type="Pfam" id="PF00227">
    <property type="entry name" value="Proteasome"/>
    <property type="match status" value="1"/>
</dbReference>
<evidence type="ECO:0000256" key="9">
    <source>
        <dbReference type="SAM" id="MobiDB-lite"/>
    </source>
</evidence>
<gene>
    <name evidence="11" type="primary">PSMB10</name>
</gene>
<evidence type="ECO:0000256" key="2">
    <source>
        <dbReference type="ARBA" id="ARBA00022490"/>
    </source>
</evidence>
<keyword evidence="2 8" id="KW-0963">Cytoplasm</keyword>
<dbReference type="CTD" id="5699"/>
<organism evidence="10 11">
    <name type="scientific">Phyllostomus discolor</name>
    <name type="common">pale spear-nosed bat</name>
    <dbReference type="NCBI Taxonomy" id="89673"/>
    <lineage>
        <taxon>Eukaryota</taxon>
        <taxon>Metazoa</taxon>
        <taxon>Chordata</taxon>
        <taxon>Craniata</taxon>
        <taxon>Vertebrata</taxon>
        <taxon>Euteleostomi</taxon>
        <taxon>Mammalia</taxon>
        <taxon>Eutheria</taxon>
        <taxon>Laurasiatheria</taxon>
        <taxon>Chiroptera</taxon>
        <taxon>Yangochiroptera</taxon>
        <taxon>Phyllostomidae</taxon>
        <taxon>Phyllostominae</taxon>
        <taxon>Phyllostomus</taxon>
    </lineage>
</organism>
<dbReference type="PANTHER" id="PTHR32194">
    <property type="entry name" value="METALLOPROTEASE TLDD"/>
    <property type="match status" value="1"/>
</dbReference>
<keyword evidence="7 8" id="KW-0539">Nucleus</keyword>
<evidence type="ECO:0000313" key="10">
    <source>
        <dbReference type="Proteomes" id="UP000504628"/>
    </source>
</evidence>
<reference evidence="11" key="1">
    <citation type="submission" date="2025-08" db="UniProtKB">
        <authorList>
            <consortium name="RefSeq"/>
        </authorList>
    </citation>
    <scope>IDENTIFICATION</scope>
    <source>
        <tissue evidence="11">Muscle</tissue>
    </source>
</reference>
<dbReference type="GO" id="GO:0005839">
    <property type="term" value="C:proteasome core complex"/>
    <property type="evidence" value="ECO:0007669"/>
    <property type="project" value="InterPro"/>
</dbReference>
<proteinExistence type="inferred from homology"/>
<dbReference type="InterPro" id="IPR016050">
    <property type="entry name" value="Proteasome_bsu_CS"/>
</dbReference>
<name>A0A7E6CLY7_9CHIR</name>
<keyword evidence="10" id="KW-1185">Reference proteome</keyword>
<dbReference type="CDD" id="cd03763">
    <property type="entry name" value="proteasome_beta_type_7"/>
    <property type="match status" value="1"/>
</dbReference>
<sequence>MLQTALEPRGGFSFDNCLRNASLERALPGLRAPHARKTGTTIAGLVFRDGVILGADTRATNDSVVADKNCEKIHFIAPKIYCCGAGVAADAEMTTRMAASNMELHALSTGREPRVATVTRLLRQTLFRYQGHVGASLVVGGLDVTGPQLYSVHPHGSYSRLPFTALGSGQDAALAVLEDRFQPNMTAWPVPVCPWDHSCPVPDSDATAIGAGGGNRADHGSGVKQAEASSLEQGE</sequence>
<dbReference type="GO" id="GO:0004298">
    <property type="term" value="F:threonine-type endopeptidase activity"/>
    <property type="evidence" value="ECO:0007669"/>
    <property type="project" value="UniProtKB-KW"/>
</dbReference>
<evidence type="ECO:0000256" key="6">
    <source>
        <dbReference type="ARBA" id="ARBA00022942"/>
    </source>
</evidence>
<keyword evidence="3" id="KW-0645">Protease</keyword>
<keyword evidence="6 8" id="KW-0647">Proteasome</keyword>
<dbReference type="PANTHER" id="PTHR32194:SF4">
    <property type="entry name" value="PROTEASOME SUBUNIT BETA TYPE-7"/>
    <property type="match status" value="1"/>
</dbReference>
<dbReference type="InterPro" id="IPR001353">
    <property type="entry name" value="Proteasome_sua/b"/>
</dbReference>
<dbReference type="InterPro" id="IPR029055">
    <property type="entry name" value="Ntn_hydrolases_N"/>
</dbReference>
<keyword evidence="4" id="KW-0888">Threonine protease</keyword>
<feature type="region of interest" description="Disordered" evidence="9">
    <location>
        <begin position="206"/>
        <end position="235"/>
    </location>
</feature>
<dbReference type="Proteomes" id="UP000504628">
    <property type="component" value="Chromosome 12"/>
</dbReference>
<evidence type="ECO:0000256" key="1">
    <source>
        <dbReference type="ARBA" id="ARBA00001198"/>
    </source>
</evidence>
<dbReference type="AlphaFoldDB" id="A0A7E6CLY7"/>
<evidence type="ECO:0000256" key="4">
    <source>
        <dbReference type="ARBA" id="ARBA00022698"/>
    </source>
</evidence>
<evidence type="ECO:0000256" key="8">
    <source>
        <dbReference type="RuleBase" id="RU004203"/>
    </source>
</evidence>
<dbReference type="InterPro" id="IPR023333">
    <property type="entry name" value="Proteasome_suB-type"/>
</dbReference>
<dbReference type="Gene3D" id="3.60.20.10">
    <property type="entry name" value="Glutamine Phosphoribosylpyrophosphate, subunit 1, domain 1"/>
    <property type="match status" value="1"/>
</dbReference>
<dbReference type="GO" id="GO:0005737">
    <property type="term" value="C:cytoplasm"/>
    <property type="evidence" value="ECO:0007669"/>
    <property type="project" value="UniProtKB-SubCell"/>
</dbReference>
<dbReference type="RefSeq" id="XP_035867938.1">
    <property type="nucleotide sequence ID" value="XM_036012045.1"/>
</dbReference>
<comment type="subcellular location">
    <subcellularLocation>
        <location evidence="8">Cytoplasm</location>
    </subcellularLocation>
    <subcellularLocation>
        <location evidence="8">Nucleus</location>
    </subcellularLocation>
</comment>
<evidence type="ECO:0000313" key="11">
    <source>
        <dbReference type="RefSeq" id="XP_035867938.1"/>
    </source>
</evidence>
<dbReference type="GeneID" id="114488113"/>
<comment type="subunit">
    <text evidence="8">Component of the proteasome complex.</text>
</comment>
<comment type="similarity">
    <text evidence="8">Belongs to the peptidase T1B family.</text>
</comment>
<accession>A0A7E6CLY7</accession>
<evidence type="ECO:0000256" key="7">
    <source>
        <dbReference type="ARBA" id="ARBA00023242"/>
    </source>
</evidence>
<comment type="catalytic activity">
    <reaction evidence="1">
        <text>Cleavage of peptide bonds with very broad specificity.</text>
        <dbReference type="EC" id="3.4.25.1"/>
    </reaction>
</comment>
<dbReference type="GO" id="GO:0005634">
    <property type="term" value="C:nucleus"/>
    <property type="evidence" value="ECO:0007669"/>
    <property type="project" value="UniProtKB-SubCell"/>
</dbReference>
<dbReference type="GO" id="GO:0051603">
    <property type="term" value="P:proteolysis involved in protein catabolic process"/>
    <property type="evidence" value="ECO:0007669"/>
    <property type="project" value="InterPro"/>
</dbReference>
<dbReference type="PROSITE" id="PS51476">
    <property type="entry name" value="PROTEASOME_BETA_2"/>
    <property type="match status" value="1"/>
</dbReference>
<protein>
    <recommendedName>
        <fullName evidence="8">Proteasome subunit beta</fullName>
    </recommendedName>
</protein>